<dbReference type="OrthoDB" id="893767at2"/>
<keyword evidence="3" id="KW-1185">Reference proteome</keyword>
<dbReference type="AlphaFoldDB" id="A0A7T7V355"/>
<dbReference type="RefSeq" id="WP_034870639.1">
    <property type="nucleotide sequence ID" value="NZ_CBCSDR010000008.1"/>
</dbReference>
<proteinExistence type="predicted"/>
<organism evidence="2 3">
    <name type="scientific">Elizabethkingia bruuniana</name>
    <dbReference type="NCBI Taxonomy" id="1756149"/>
    <lineage>
        <taxon>Bacteria</taxon>
        <taxon>Pseudomonadati</taxon>
        <taxon>Bacteroidota</taxon>
        <taxon>Flavobacteriia</taxon>
        <taxon>Flavobacteriales</taxon>
        <taxon>Weeksellaceae</taxon>
        <taxon>Elizabethkingia</taxon>
    </lineage>
</organism>
<dbReference type="Pfam" id="PF14289">
    <property type="entry name" value="DUF4369"/>
    <property type="match status" value="1"/>
</dbReference>
<sequence>MRSIVFSIFFLIFFSNVCFSQKFSISSDLKQLTSDSLMIIKFNSEKPEILKIATKNGNFNYSDTLKNPYFFQIIKLEKGKPTGKLAEFIVEPTKLKLTGTADKLENIIVSGSKSNDILTRYFKEDKLLVDDWNKLKVIFDDYKEKKDIDNAKLLATKLNSITVNRKKLLKKYVKDNGDNIVSAIIPNFCTLSAALDATDYQEMYDFLSESVKKSFYAKSILDHVKNKD</sequence>
<evidence type="ECO:0000259" key="1">
    <source>
        <dbReference type="Pfam" id="PF14289"/>
    </source>
</evidence>
<dbReference type="KEGG" id="egm:AYC65_20030"/>
<dbReference type="GeneID" id="93135217"/>
<accession>A0A7T7V355</accession>
<evidence type="ECO:0000313" key="3">
    <source>
        <dbReference type="Proteomes" id="UP000595426"/>
    </source>
</evidence>
<reference evidence="2 3" key="1">
    <citation type="submission" date="2020-12" db="EMBL/GenBank/DDBJ databases">
        <title>FDA dAtabase for Regulatory Grade micrObial Sequences (FDA-ARGOS): Supporting development and validation of Infectious Disease Dx tests.</title>
        <authorList>
            <person name="Kerrigan L."/>
            <person name="Long C."/>
            <person name="Tallon L."/>
            <person name="Sadzewicz L."/>
            <person name="Zhao X."/>
            <person name="Boylan J."/>
            <person name="Ott S."/>
            <person name="Bowen H."/>
            <person name="Vavikolanu K."/>
            <person name="Mehta A."/>
            <person name="Aluvathingal J."/>
            <person name="Nadendla S."/>
            <person name="Yan Y."/>
            <person name="Sichtig H."/>
        </authorList>
    </citation>
    <scope>NUCLEOTIDE SEQUENCE [LARGE SCALE GENOMIC DNA]</scope>
    <source>
        <strain evidence="2 3">FDAARGOS_1031</strain>
    </source>
</reference>
<dbReference type="EMBL" id="CP067018">
    <property type="protein sequence ID" value="QQN60884.1"/>
    <property type="molecule type" value="Genomic_DNA"/>
</dbReference>
<dbReference type="Proteomes" id="UP000595426">
    <property type="component" value="Chromosome"/>
</dbReference>
<dbReference type="InterPro" id="IPR025380">
    <property type="entry name" value="DUF4369"/>
</dbReference>
<feature type="domain" description="DUF4369" evidence="1">
    <location>
        <begin position="23"/>
        <end position="117"/>
    </location>
</feature>
<gene>
    <name evidence="2" type="ORF">I6H88_10045</name>
</gene>
<evidence type="ECO:0000313" key="2">
    <source>
        <dbReference type="EMBL" id="QQN60884.1"/>
    </source>
</evidence>
<name>A0A7T7V355_9FLAO</name>
<protein>
    <submittedName>
        <fullName evidence="2">DUF4369 domain-containing protein</fullName>
    </submittedName>
</protein>